<evidence type="ECO:0000256" key="7">
    <source>
        <dbReference type="ARBA" id="ARBA00023012"/>
    </source>
</evidence>
<dbReference type="CDD" id="cd17574">
    <property type="entry name" value="REC_OmpR"/>
    <property type="match status" value="1"/>
</dbReference>
<dbReference type="RefSeq" id="WP_085258779.1">
    <property type="nucleotide sequence ID" value="NZ_AP022573.1"/>
</dbReference>
<dbReference type="GO" id="GO:0000155">
    <property type="term" value="F:phosphorelay sensor kinase activity"/>
    <property type="evidence" value="ECO:0007669"/>
    <property type="project" value="InterPro"/>
</dbReference>
<evidence type="ECO:0000259" key="9">
    <source>
        <dbReference type="PROSITE" id="PS50109"/>
    </source>
</evidence>
<keyword evidence="5" id="KW-0808">Transferase</keyword>
<feature type="modified residue" description="4-aspartylphosphate" evidence="8">
    <location>
        <position position="655"/>
    </location>
</feature>
<keyword evidence="6 11" id="KW-0418">Kinase</keyword>
<feature type="domain" description="Response regulatory" evidence="10">
    <location>
        <begin position="607"/>
        <end position="722"/>
    </location>
</feature>
<dbReference type="GO" id="GO:0005886">
    <property type="term" value="C:plasma membrane"/>
    <property type="evidence" value="ECO:0007669"/>
    <property type="project" value="UniProtKB-SubCell"/>
</dbReference>
<name>A0AAJ3TU77_9MYCO</name>
<dbReference type="Gene3D" id="3.30.450.40">
    <property type="match status" value="1"/>
</dbReference>
<evidence type="ECO:0000313" key="11">
    <source>
        <dbReference type="EMBL" id="ORW63983.1"/>
    </source>
</evidence>
<evidence type="ECO:0000256" key="2">
    <source>
        <dbReference type="ARBA" id="ARBA00004236"/>
    </source>
</evidence>
<dbReference type="SMART" id="SM00065">
    <property type="entry name" value="GAF"/>
    <property type="match status" value="1"/>
</dbReference>
<dbReference type="Pfam" id="PF00512">
    <property type="entry name" value="HisKA"/>
    <property type="match status" value="1"/>
</dbReference>
<comment type="catalytic activity">
    <reaction evidence="1">
        <text>ATP + protein L-histidine = ADP + protein N-phospho-L-histidine.</text>
        <dbReference type="EC" id="2.7.13.3"/>
    </reaction>
</comment>
<dbReference type="InterPro" id="IPR003661">
    <property type="entry name" value="HisK_dim/P_dom"/>
</dbReference>
<dbReference type="SUPFAM" id="SSF55781">
    <property type="entry name" value="GAF domain-like"/>
    <property type="match status" value="2"/>
</dbReference>
<dbReference type="Gene3D" id="3.30.565.10">
    <property type="entry name" value="Histidine kinase-like ATPase, C-terminal domain"/>
    <property type="match status" value="2"/>
</dbReference>
<dbReference type="PANTHER" id="PTHR43547:SF2">
    <property type="entry name" value="HYBRID SIGNAL TRANSDUCTION HISTIDINE KINASE C"/>
    <property type="match status" value="1"/>
</dbReference>
<dbReference type="SUPFAM" id="SSF81606">
    <property type="entry name" value="PP2C-like"/>
    <property type="match status" value="1"/>
</dbReference>
<dbReference type="Pfam" id="PF07228">
    <property type="entry name" value="SpoIIE"/>
    <property type="match status" value="1"/>
</dbReference>
<dbReference type="InterPro" id="IPR036457">
    <property type="entry name" value="PPM-type-like_dom_sf"/>
</dbReference>
<dbReference type="SMART" id="SM00388">
    <property type="entry name" value="HisKA"/>
    <property type="match status" value="1"/>
</dbReference>
<dbReference type="InterPro" id="IPR011006">
    <property type="entry name" value="CheY-like_superfamily"/>
</dbReference>
<dbReference type="SMART" id="SM00448">
    <property type="entry name" value="REC"/>
    <property type="match status" value="1"/>
</dbReference>
<dbReference type="CDD" id="cd16936">
    <property type="entry name" value="HATPase_RsbW-like"/>
    <property type="match status" value="1"/>
</dbReference>
<keyword evidence="12" id="KW-1185">Reference proteome</keyword>
<dbReference type="InterPro" id="IPR036890">
    <property type="entry name" value="HATPase_C_sf"/>
</dbReference>
<dbReference type="InterPro" id="IPR001932">
    <property type="entry name" value="PPM-type_phosphatase-like_dom"/>
</dbReference>
<dbReference type="Gene3D" id="1.10.287.130">
    <property type="match status" value="1"/>
</dbReference>
<sequence>MNARLPGDLAVAVSLGGEMGRRFAEFDWTTHALGSPDEWSSEVRAAVAMTLTSRFPIVLWLGRTDLFLVYNDGYAQILGDKHPAALGCPARQVWSEIWEEIGPMLAGVFATGNATWSDDLMLPLVTGGLPLERYFTFTYSPILSGDGGVSAIFCAVIETTERVLSQRRLHLLNAVAAATMEARTVNEAVSAAVTACAAQPADLPFMAVYVQDAEAGEITLRGATASVLPLLPRELGQLTVWDAASRPRTELRLVDGVADAIPGIAEVLGDGCCEQAVVLPLGEGPTAGALVVGTSARRPLDDQYRGFCQLLADQLSSAFTSIDSYERERERADALAELDRAKTAFLTNVSHEFRTPLALLLGAIDDALSDAPPGSALADRLGTAGRNARRLQRLVDSLLDFSRIEAGRANAQLVCTDVGALTAHIASSFSELCHRAGLELTIDCDPAPADIDPGMWETIVLNLLSNAVKYTLRGAISVAASTDATHCLVTVRDTGVGIAADDLGRLFERFYRAENARGRSVEGTGIGLSLVRGLVELQNGTVQIDSELDRGTTVTIRLPQSAGAAAGQNPAIAPDETNPYLAEARQWLTSISEPDRASEAPRRSRQLVLIADDNADMRAHLDRVLSAHWDTVLVADGESALAAARRLRPDAIVTDVMMPGLDGFEVLAGIRADATLAATPVLMLSARAGAEAVTEGFAGGADDYLPKPFRSQELVERVASRLSAVARERDRQRRETQLRLASDLVQLDSALQASDSVAGILDALLRSPFGSGGAAAAAIGVLDDERHIRFEYAGDVPVELRDRYHVTALDSPLVGSDVVRGGEPMIVPDTLDLPPRYQHAAQDTADSVRACVAHPLRDGADRVVGVLLLLWPAPRQFEPAERETFARMAELTSSALDRIRVMAHEHRIAIDFQEHLLDLDHSSTAAVVAAVYQPAGEAMRVGGDWYSVTPLDRSSRIAISVGDVVGHGLSAAIVMSRLRAAVAASALTAAEPAAVLGALDKYATSVTGARCATVAYAVVDTSDPERAARLGYSCAGHPYPLLATPDGPPVFLESGRRPPVAVRETPGDGARGPTAEVDLPPGSLVVLYTDGLIERVGETLDEGFARLRSAVADCADRPVESVCAEVLSRMAPPGGYRDDVVVLALRPSHTAARSFATVLPAVPAQIPVGRGRLRDWLAGIAVPPQREMDILLAIGEAVTNAIEHGSRSEPRKTVSVEAFLREGTVSVTVSDTGRWLGDSSASLRSRRRGRGLTLMSGLADRVDTVRTPAGTQVTLEFDHAVATNPIG</sequence>
<feature type="domain" description="Histidine kinase" evidence="9">
    <location>
        <begin position="348"/>
        <end position="562"/>
    </location>
</feature>
<dbReference type="PRINTS" id="PR00344">
    <property type="entry name" value="BCTRLSENSOR"/>
</dbReference>
<evidence type="ECO:0000313" key="12">
    <source>
        <dbReference type="Proteomes" id="UP000193387"/>
    </source>
</evidence>
<dbReference type="PROSITE" id="PS50110">
    <property type="entry name" value="RESPONSE_REGULATORY"/>
    <property type="match status" value="1"/>
</dbReference>
<dbReference type="Pfam" id="PF00072">
    <property type="entry name" value="Response_reg"/>
    <property type="match status" value="1"/>
</dbReference>
<dbReference type="CDD" id="cd00082">
    <property type="entry name" value="HisKA"/>
    <property type="match status" value="1"/>
</dbReference>
<dbReference type="InterPro" id="IPR005467">
    <property type="entry name" value="His_kinase_dom"/>
</dbReference>
<dbReference type="PANTHER" id="PTHR43547">
    <property type="entry name" value="TWO-COMPONENT HISTIDINE KINASE"/>
    <property type="match status" value="1"/>
</dbReference>
<evidence type="ECO:0000256" key="3">
    <source>
        <dbReference type="ARBA" id="ARBA00012438"/>
    </source>
</evidence>
<evidence type="ECO:0000256" key="8">
    <source>
        <dbReference type="PROSITE-ProRule" id="PRU00169"/>
    </source>
</evidence>
<dbReference type="SUPFAM" id="SSF47384">
    <property type="entry name" value="Homodimeric domain of signal transducing histidine kinase"/>
    <property type="match status" value="1"/>
</dbReference>
<dbReference type="Gene3D" id="3.40.50.2300">
    <property type="match status" value="1"/>
</dbReference>
<dbReference type="Gene3D" id="3.60.40.10">
    <property type="entry name" value="PPM-type phosphatase domain"/>
    <property type="match status" value="1"/>
</dbReference>
<evidence type="ECO:0000256" key="1">
    <source>
        <dbReference type="ARBA" id="ARBA00000085"/>
    </source>
</evidence>
<dbReference type="PROSITE" id="PS50109">
    <property type="entry name" value="HIS_KIN"/>
    <property type="match status" value="1"/>
</dbReference>
<comment type="subcellular location">
    <subcellularLocation>
        <location evidence="2">Cell membrane</location>
    </subcellularLocation>
</comment>
<evidence type="ECO:0000256" key="6">
    <source>
        <dbReference type="ARBA" id="ARBA00022777"/>
    </source>
</evidence>
<dbReference type="EC" id="2.7.13.3" evidence="3"/>
<dbReference type="SUPFAM" id="SSF55874">
    <property type="entry name" value="ATPase domain of HSP90 chaperone/DNA topoisomerase II/histidine kinase"/>
    <property type="match status" value="2"/>
</dbReference>
<reference evidence="11 12" key="1">
    <citation type="submission" date="2016-01" db="EMBL/GenBank/DDBJ databases">
        <title>The new phylogeny of the genus Mycobacterium.</title>
        <authorList>
            <person name="Tarcisio F."/>
            <person name="Conor M."/>
            <person name="Antonella G."/>
            <person name="Elisabetta G."/>
            <person name="Giulia F.S."/>
            <person name="Sara T."/>
            <person name="Anna F."/>
            <person name="Clotilde B."/>
            <person name="Roberto B."/>
            <person name="Veronica D.S."/>
            <person name="Fabio R."/>
            <person name="Monica P."/>
            <person name="Olivier J."/>
            <person name="Enrico T."/>
            <person name="Nicola S."/>
        </authorList>
    </citation>
    <scope>NUCLEOTIDE SEQUENCE [LARGE SCALE GENOMIC DNA]</scope>
    <source>
        <strain evidence="11 12">DSM 44616</strain>
    </source>
</reference>
<dbReference type="InterPro" id="IPR003018">
    <property type="entry name" value="GAF"/>
</dbReference>
<dbReference type="InterPro" id="IPR036097">
    <property type="entry name" value="HisK_dim/P_sf"/>
</dbReference>
<evidence type="ECO:0000256" key="4">
    <source>
        <dbReference type="ARBA" id="ARBA00022553"/>
    </source>
</evidence>
<accession>A0AAJ3TU77</accession>
<dbReference type="FunFam" id="3.30.565.10:FF:000006">
    <property type="entry name" value="Sensor histidine kinase WalK"/>
    <property type="match status" value="1"/>
</dbReference>
<comment type="caution">
    <text evidence="11">The sequence shown here is derived from an EMBL/GenBank/DDBJ whole genome shotgun (WGS) entry which is preliminary data.</text>
</comment>
<proteinExistence type="predicted"/>
<dbReference type="InterPro" id="IPR003594">
    <property type="entry name" value="HATPase_dom"/>
</dbReference>
<dbReference type="InterPro" id="IPR001789">
    <property type="entry name" value="Sig_transdc_resp-reg_receiver"/>
</dbReference>
<organism evidence="11 12">
    <name type="scientific">Mycobacterium saskatchewanense</name>
    <dbReference type="NCBI Taxonomy" id="220927"/>
    <lineage>
        <taxon>Bacteria</taxon>
        <taxon>Bacillati</taxon>
        <taxon>Actinomycetota</taxon>
        <taxon>Actinomycetes</taxon>
        <taxon>Mycobacteriales</taxon>
        <taxon>Mycobacteriaceae</taxon>
        <taxon>Mycobacterium</taxon>
        <taxon>Mycobacterium simiae complex</taxon>
    </lineage>
</organism>
<dbReference type="SMART" id="SM00387">
    <property type="entry name" value="HATPase_c"/>
    <property type="match status" value="2"/>
</dbReference>
<dbReference type="EMBL" id="LQPR01000085">
    <property type="protein sequence ID" value="ORW63983.1"/>
    <property type="molecule type" value="Genomic_DNA"/>
</dbReference>
<gene>
    <name evidence="11" type="ORF">AWC23_27410</name>
</gene>
<dbReference type="InterPro" id="IPR004358">
    <property type="entry name" value="Sig_transdc_His_kin-like_C"/>
</dbReference>
<keyword evidence="7" id="KW-0902">Two-component regulatory system</keyword>
<dbReference type="Proteomes" id="UP000193387">
    <property type="component" value="Unassembled WGS sequence"/>
</dbReference>
<dbReference type="SMART" id="SM00331">
    <property type="entry name" value="PP2C_SIG"/>
    <property type="match status" value="1"/>
</dbReference>
<dbReference type="SUPFAM" id="SSF52172">
    <property type="entry name" value="CheY-like"/>
    <property type="match status" value="1"/>
</dbReference>
<dbReference type="Pfam" id="PF13581">
    <property type="entry name" value="HATPase_c_2"/>
    <property type="match status" value="1"/>
</dbReference>
<dbReference type="Pfam" id="PF02518">
    <property type="entry name" value="HATPase_c"/>
    <property type="match status" value="1"/>
</dbReference>
<protein>
    <recommendedName>
        <fullName evidence="3">histidine kinase</fullName>
        <ecNumber evidence="3">2.7.13.3</ecNumber>
    </recommendedName>
</protein>
<dbReference type="Pfam" id="PF13185">
    <property type="entry name" value="GAF_2"/>
    <property type="match status" value="1"/>
</dbReference>
<dbReference type="InterPro" id="IPR029016">
    <property type="entry name" value="GAF-like_dom_sf"/>
</dbReference>
<keyword evidence="4 8" id="KW-0597">Phosphoprotein</keyword>
<dbReference type="Gene3D" id="3.30.450.20">
    <property type="entry name" value="PAS domain"/>
    <property type="match status" value="1"/>
</dbReference>
<evidence type="ECO:0000259" key="10">
    <source>
        <dbReference type="PROSITE" id="PS50110"/>
    </source>
</evidence>
<evidence type="ECO:0000256" key="5">
    <source>
        <dbReference type="ARBA" id="ARBA00022679"/>
    </source>
</evidence>